<feature type="region of interest" description="Disordered" evidence="1">
    <location>
        <begin position="54"/>
        <end position="95"/>
    </location>
</feature>
<dbReference type="AlphaFoldDB" id="A0AAW2PSJ0"/>
<proteinExistence type="predicted"/>
<dbReference type="EMBL" id="JACGWM010000008">
    <property type="protein sequence ID" value="KAL0357953.1"/>
    <property type="molecule type" value="Genomic_DNA"/>
</dbReference>
<evidence type="ECO:0000256" key="1">
    <source>
        <dbReference type="SAM" id="MobiDB-lite"/>
    </source>
</evidence>
<organism evidence="2">
    <name type="scientific">Sesamum calycinum</name>
    <dbReference type="NCBI Taxonomy" id="2727403"/>
    <lineage>
        <taxon>Eukaryota</taxon>
        <taxon>Viridiplantae</taxon>
        <taxon>Streptophyta</taxon>
        <taxon>Embryophyta</taxon>
        <taxon>Tracheophyta</taxon>
        <taxon>Spermatophyta</taxon>
        <taxon>Magnoliopsida</taxon>
        <taxon>eudicotyledons</taxon>
        <taxon>Gunneridae</taxon>
        <taxon>Pentapetalae</taxon>
        <taxon>asterids</taxon>
        <taxon>lamiids</taxon>
        <taxon>Lamiales</taxon>
        <taxon>Pedaliaceae</taxon>
        <taxon>Sesamum</taxon>
    </lineage>
</organism>
<comment type="caution">
    <text evidence="2">The sequence shown here is derived from an EMBL/GenBank/DDBJ whole genome shotgun (WGS) entry which is preliminary data.</text>
</comment>
<reference evidence="2" key="2">
    <citation type="journal article" date="2024" name="Plant">
        <title>Genomic evolution and insights into agronomic trait innovations of Sesamum species.</title>
        <authorList>
            <person name="Miao H."/>
            <person name="Wang L."/>
            <person name="Qu L."/>
            <person name="Liu H."/>
            <person name="Sun Y."/>
            <person name="Le M."/>
            <person name="Wang Q."/>
            <person name="Wei S."/>
            <person name="Zheng Y."/>
            <person name="Lin W."/>
            <person name="Duan Y."/>
            <person name="Cao H."/>
            <person name="Xiong S."/>
            <person name="Wang X."/>
            <person name="Wei L."/>
            <person name="Li C."/>
            <person name="Ma Q."/>
            <person name="Ju M."/>
            <person name="Zhao R."/>
            <person name="Li G."/>
            <person name="Mu C."/>
            <person name="Tian Q."/>
            <person name="Mei H."/>
            <person name="Zhang T."/>
            <person name="Gao T."/>
            <person name="Zhang H."/>
        </authorList>
    </citation>
    <scope>NUCLEOTIDE SEQUENCE</scope>
    <source>
        <strain evidence="2">KEN8</strain>
    </source>
</reference>
<name>A0AAW2PSJ0_9LAMI</name>
<accession>A0AAW2PSJ0</accession>
<protein>
    <submittedName>
        <fullName evidence="2">Uncharacterized protein</fullName>
    </submittedName>
</protein>
<sequence>MEEQLQLNSLAITHLLNTLSGASAFMTILTGYTLFSGGFCPEITLLPSGIAKEEHMTGQEETGGTASASEINGGECPGSSSSVYGSCSIISRPAA</sequence>
<reference evidence="2" key="1">
    <citation type="submission" date="2020-06" db="EMBL/GenBank/DDBJ databases">
        <authorList>
            <person name="Li T."/>
            <person name="Hu X."/>
            <person name="Zhang T."/>
            <person name="Song X."/>
            <person name="Zhang H."/>
            <person name="Dai N."/>
            <person name="Sheng W."/>
            <person name="Hou X."/>
            <person name="Wei L."/>
        </authorList>
    </citation>
    <scope>NUCLEOTIDE SEQUENCE</scope>
    <source>
        <strain evidence="2">KEN8</strain>
        <tissue evidence="2">Leaf</tissue>
    </source>
</reference>
<feature type="compositionally biased region" description="Polar residues" evidence="1">
    <location>
        <begin position="59"/>
        <end position="70"/>
    </location>
</feature>
<evidence type="ECO:0000313" key="2">
    <source>
        <dbReference type="EMBL" id="KAL0357953.1"/>
    </source>
</evidence>
<feature type="compositionally biased region" description="Low complexity" evidence="1">
    <location>
        <begin position="78"/>
        <end position="95"/>
    </location>
</feature>
<gene>
    <name evidence="2" type="ORF">Scaly_1481000</name>
</gene>